<dbReference type="AlphaFoldDB" id="A0A165ZSK8"/>
<evidence type="ECO:0000313" key="5">
    <source>
        <dbReference type="Proteomes" id="UP000077245"/>
    </source>
</evidence>
<dbReference type="PATRIC" id="fig|49547.3.peg.1645"/>
<dbReference type="Pfam" id="PF13229">
    <property type="entry name" value="Beta_helix"/>
    <property type="match status" value="1"/>
</dbReference>
<dbReference type="EMBL" id="LWMV01000194">
    <property type="protein sequence ID" value="KZX11106.1"/>
    <property type="molecule type" value="Genomic_DNA"/>
</dbReference>
<accession>A0A165ZSK8</accession>
<sequence>MVAMNYKKLSVLLSIIIFSFVCMSSVIAVDVQDSSYYNISNESLNQQIQKIIDSSNSGDTVKFLGKNYENITLIINKNLNILSSSNTKILNNGLTKPIFQLNSKSSGTVISGFNLINNKDNAIYINGVKNLTIKNNNIASKNLAIYIYNSSNIQISNNDLVNSNIGLGILNSNSINIKNNNIKQNKNHGIYLKDSINTIINHNIIENNIQTGIEHENSISTQIINNTINKNENGIITTKSAKNLIILYNTISSNNDYGIKLDSNENTNLKIKTNTILRNYKGISFTYHYVDTNKKDISFNRVVYNTDFNILVRESNYNRISVGANWFGANEQSKSGVCPKLNGELIQYNLIPYKNQYGNIVPGLFIGVFTYGNNQIASNLPDMTVAAVFDNHGSYLNQQYANMVDGIAIFNFTDNTNLDQYNLKSYADVEFLELNKNANIKLPNDFYGNGGSGNGNGGSGNGENGNGGGDGNTGNGDGSSDNSGDNNPGENLGNDLKPKNQLSSSSLPSGTSSSKGNTEKQKDSSQGKILNVLDDDFESIIKDNPYFLAIVSIVLIGVLAIGFLYKRKREE</sequence>
<evidence type="ECO:0000313" key="4">
    <source>
        <dbReference type="EMBL" id="KZX11106.1"/>
    </source>
</evidence>
<reference evidence="4 5" key="1">
    <citation type="submission" date="2016-04" db="EMBL/GenBank/DDBJ databases">
        <title>Genome sequence of Methanobrevibacter curvatus DSM 11111.</title>
        <authorList>
            <person name="Poehlein A."/>
            <person name="Seedorf H."/>
            <person name="Daniel R."/>
        </authorList>
    </citation>
    <scope>NUCLEOTIDE SEQUENCE [LARGE SCALE GENOMIC DNA]</scope>
    <source>
        <strain evidence="4 5">DSM 11111</strain>
    </source>
</reference>
<dbReference type="InterPro" id="IPR011050">
    <property type="entry name" value="Pectin_lyase_fold/virulence"/>
</dbReference>
<comment type="caution">
    <text evidence="4">The sequence shown here is derived from an EMBL/GenBank/DDBJ whole genome shotgun (WGS) entry which is preliminary data.</text>
</comment>
<dbReference type="SMART" id="SM00710">
    <property type="entry name" value="PbH1"/>
    <property type="match status" value="8"/>
</dbReference>
<evidence type="ECO:0000256" key="1">
    <source>
        <dbReference type="SAM" id="MobiDB-lite"/>
    </source>
</evidence>
<proteinExistence type="predicted"/>
<keyword evidence="2" id="KW-1133">Transmembrane helix</keyword>
<keyword evidence="5" id="KW-1185">Reference proteome</keyword>
<dbReference type="SUPFAM" id="SSF51126">
    <property type="entry name" value="Pectin lyase-like"/>
    <property type="match status" value="1"/>
</dbReference>
<protein>
    <recommendedName>
        <fullName evidence="3">Right handed beta helix domain-containing protein</fullName>
    </recommendedName>
</protein>
<dbReference type="STRING" id="49547.MBCUR_15410"/>
<organism evidence="4 5">
    <name type="scientific">Methanobrevibacter curvatus</name>
    <dbReference type="NCBI Taxonomy" id="49547"/>
    <lineage>
        <taxon>Archaea</taxon>
        <taxon>Methanobacteriati</taxon>
        <taxon>Methanobacteriota</taxon>
        <taxon>Methanomada group</taxon>
        <taxon>Methanobacteria</taxon>
        <taxon>Methanobacteriales</taxon>
        <taxon>Methanobacteriaceae</taxon>
        <taxon>Methanobrevibacter</taxon>
    </lineage>
</organism>
<feature type="compositionally biased region" description="Low complexity" evidence="1">
    <location>
        <begin position="503"/>
        <end position="514"/>
    </location>
</feature>
<evidence type="ECO:0000256" key="2">
    <source>
        <dbReference type="SAM" id="Phobius"/>
    </source>
</evidence>
<feature type="compositionally biased region" description="Low complexity" evidence="1">
    <location>
        <begin position="478"/>
        <end position="491"/>
    </location>
</feature>
<feature type="region of interest" description="Disordered" evidence="1">
    <location>
        <begin position="451"/>
        <end position="526"/>
    </location>
</feature>
<dbReference type="InterPro" id="IPR022441">
    <property type="entry name" value="Para_beta_helix_rpt-2"/>
</dbReference>
<evidence type="ECO:0000259" key="3">
    <source>
        <dbReference type="Pfam" id="PF13229"/>
    </source>
</evidence>
<dbReference type="NCBIfam" id="TIGR03804">
    <property type="entry name" value="para_beta_helix"/>
    <property type="match status" value="2"/>
</dbReference>
<dbReference type="Proteomes" id="UP000077245">
    <property type="component" value="Unassembled WGS sequence"/>
</dbReference>
<keyword evidence="2" id="KW-0472">Membrane</keyword>
<gene>
    <name evidence="4" type="ORF">MBCUR_15410</name>
</gene>
<feature type="compositionally biased region" description="Gly residues" evidence="1">
    <location>
        <begin position="451"/>
        <end position="477"/>
    </location>
</feature>
<keyword evidence="2" id="KW-0812">Transmembrane</keyword>
<dbReference type="Gene3D" id="2.160.20.10">
    <property type="entry name" value="Single-stranded right-handed beta-helix, Pectin lyase-like"/>
    <property type="match status" value="1"/>
</dbReference>
<dbReference type="InterPro" id="IPR006626">
    <property type="entry name" value="PbH1"/>
</dbReference>
<name>A0A165ZSK8_9EURY</name>
<dbReference type="InterPro" id="IPR012334">
    <property type="entry name" value="Pectin_lyas_fold"/>
</dbReference>
<dbReference type="InterPro" id="IPR039448">
    <property type="entry name" value="Beta_helix"/>
</dbReference>
<feature type="transmembrane region" description="Helical" evidence="2">
    <location>
        <begin position="546"/>
        <end position="565"/>
    </location>
</feature>
<feature type="domain" description="Right handed beta helix" evidence="3">
    <location>
        <begin position="105"/>
        <end position="241"/>
    </location>
</feature>